<evidence type="ECO:0000256" key="1">
    <source>
        <dbReference type="SAM" id="MobiDB-lite"/>
    </source>
</evidence>
<dbReference type="Pfam" id="PF07727">
    <property type="entry name" value="RVT_2"/>
    <property type="match status" value="1"/>
</dbReference>
<name>A0A438FRA1_VITVI</name>
<reference evidence="3 4" key="1">
    <citation type="journal article" date="2018" name="PLoS Genet.">
        <title>Population sequencing reveals clonal diversity and ancestral inbreeding in the grapevine cultivar Chardonnay.</title>
        <authorList>
            <person name="Roach M.J."/>
            <person name="Johnson D.L."/>
            <person name="Bohlmann J."/>
            <person name="van Vuuren H.J."/>
            <person name="Jones S.J."/>
            <person name="Pretorius I.S."/>
            <person name="Schmidt S.A."/>
            <person name="Borneman A.R."/>
        </authorList>
    </citation>
    <scope>NUCLEOTIDE SEQUENCE [LARGE SCALE GENOMIC DNA]</scope>
    <source>
        <strain evidence="4">cv. Chardonnay</strain>
        <tissue evidence="3">Leaf</tissue>
    </source>
</reference>
<feature type="region of interest" description="Disordered" evidence="1">
    <location>
        <begin position="724"/>
        <end position="743"/>
    </location>
</feature>
<dbReference type="Gene3D" id="3.30.2450.30">
    <property type="match status" value="1"/>
</dbReference>
<protein>
    <submittedName>
        <fullName evidence="3">Transposon TX1 uncharacterized 149 kDa protein</fullName>
    </submittedName>
</protein>
<dbReference type="PROSITE" id="PS50878">
    <property type="entry name" value="RT_POL"/>
    <property type="match status" value="1"/>
</dbReference>
<dbReference type="InterPro" id="IPR013103">
    <property type="entry name" value="RVT_2"/>
</dbReference>
<evidence type="ECO:0000259" key="2">
    <source>
        <dbReference type="PROSITE" id="PS50878"/>
    </source>
</evidence>
<dbReference type="PANTHER" id="PTHR33116:SF78">
    <property type="entry name" value="OS12G0587133 PROTEIN"/>
    <property type="match status" value="1"/>
</dbReference>
<dbReference type="Pfam" id="PF00078">
    <property type="entry name" value="RVT_1"/>
    <property type="match status" value="1"/>
</dbReference>
<dbReference type="InterPro" id="IPR036691">
    <property type="entry name" value="Endo/exonu/phosph_ase_sf"/>
</dbReference>
<gene>
    <name evidence="3" type="primary">YTX2_140</name>
    <name evidence="3" type="ORF">CK203_063910</name>
</gene>
<organism evidence="3 4">
    <name type="scientific">Vitis vinifera</name>
    <name type="common">Grape</name>
    <dbReference type="NCBI Taxonomy" id="29760"/>
    <lineage>
        <taxon>Eukaryota</taxon>
        <taxon>Viridiplantae</taxon>
        <taxon>Streptophyta</taxon>
        <taxon>Embryophyta</taxon>
        <taxon>Tracheophyta</taxon>
        <taxon>Spermatophyta</taxon>
        <taxon>Magnoliopsida</taxon>
        <taxon>eudicotyledons</taxon>
        <taxon>Gunneridae</taxon>
        <taxon>Pentapetalae</taxon>
        <taxon>rosids</taxon>
        <taxon>Vitales</taxon>
        <taxon>Vitaceae</taxon>
        <taxon>Viteae</taxon>
        <taxon>Vitis</taxon>
    </lineage>
</organism>
<dbReference type="PANTHER" id="PTHR33116">
    <property type="entry name" value="REVERSE TRANSCRIPTASE ZINC-BINDING DOMAIN-CONTAINING PROTEIN-RELATED-RELATED"/>
    <property type="match status" value="1"/>
</dbReference>
<evidence type="ECO:0000313" key="3">
    <source>
        <dbReference type="EMBL" id="RVW62475.1"/>
    </source>
</evidence>
<dbReference type="SUPFAM" id="SSF56219">
    <property type="entry name" value="DNase I-like"/>
    <property type="match status" value="1"/>
</dbReference>
<feature type="region of interest" description="Disordered" evidence="1">
    <location>
        <begin position="34"/>
        <end position="54"/>
    </location>
</feature>
<dbReference type="CDD" id="cd01650">
    <property type="entry name" value="RT_nLTR_like"/>
    <property type="match status" value="1"/>
</dbReference>
<dbReference type="SUPFAM" id="SSF56672">
    <property type="entry name" value="DNA/RNA polymerases"/>
    <property type="match status" value="1"/>
</dbReference>
<dbReference type="InterPro" id="IPR043502">
    <property type="entry name" value="DNA/RNA_pol_sf"/>
</dbReference>
<dbReference type="Pfam" id="PF13966">
    <property type="entry name" value="zf-RVT"/>
    <property type="match status" value="1"/>
</dbReference>
<feature type="region of interest" description="Disordered" evidence="1">
    <location>
        <begin position="698"/>
        <end position="719"/>
    </location>
</feature>
<feature type="region of interest" description="Disordered" evidence="1">
    <location>
        <begin position="651"/>
        <end position="680"/>
    </location>
</feature>
<dbReference type="Gene3D" id="3.60.10.10">
    <property type="entry name" value="Endonuclease/exonuclease/phosphatase"/>
    <property type="match status" value="1"/>
</dbReference>
<proteinExistence type="predicted"/>
<dbReference type="EMBL" id="QGNW01000771">
    <property type="protein sequence ID" value="RVW62475.1"/>
    <property type="molecule type" value="Genomic_DNA"/>
</dbReference>
<dbReference type="InterPro" id="IPR026960">
    <property type="entry name" value="RVT-Znf"/>
</dbReference>
<feature type="region of interest" description="Disordered" evidence="1">
    <location>
        <begin position="605"/>
        <end position="630"/>
    </location>
</feature>
<dbReference type="InterPro" id="IPR000477">
    <property type="entry name" value="RT_dom"/>
</dbReference>
<comment type="caution">
    <text evidence="3">The sequence shown here is derived from an EMBL/GenBank/DDBJ whole genome shotgun (WGS) entry which is preliminary data.</text>
</comment>
<evidence type="ECO:0000313" key="4">
    <source>
        <dbReference type="Proteomes" id="UP000288805"/>
    </source>
</evidence>
<sequence>MDIQFCKGKSYSSGNVSLVPLQGEIRSEKRVRILGQEEDSNDLGKGKSLDAPNPMTLEFESEERKDEKPARLFQQCYTRKNKYATVISSLGFNTLNDATMPLDDTSETNPEVHVPSPLTLEIAILNPQVGDQGRRYPLRDRKEYDKLGFSNYLLMFHFQEALEDFEWKFAMVEEMKFLKNFTWEMDKLLKEKKTMECSNSTKIEKLQRYLAKEFEMKDLGIVKYFLGSEVSRSKQGLFLSQWKYTLDLLIETSNSACELKGERKELLVKFEGINGGMWLSITERSRGFVVSLGFGEEELDWLLEHLKKAVELEASGGFTRKIRGKTRTHLMEICFNSRGRFMKITEIVAKRKSLVLVVPEGVKGNGWETLRKAITRVQDVSDQAVRASKEKDKEPQVSKGMYREGRSYADVVAEKGHRNGASMPVGRWARAVICESKGKILDWFDVGKVIARMMGKKGMVSVTPISEYKGCFFVDSARRAMWFQDQGSLTVRGGVVALRRWSPKENSVVGGKFRRGWLELRGLPFHLWDEFQLRYILQKWGRVTKVAKETLKLVDLSKVKMWVEMHPKVVLPALLEVEDGAWSFTIAVSVIGEAEEDFLLRPESNRSKDEVTSAEGCVHQRPKNDEGLRATARDNEYHRWRPRHRSRVRYSVSNSDTEVEKGRGKSCLGPTAGSVEGPTKPEAFFKGRFARAHFEEKNIGPSAGPVHETEAGSSNGGQRCLRLQSFSDQVPLQRRRKTRSWPPSLKVTSIVPKRNLDGDGAPEANRDFIWGRSVFKKGALSSVSEKSRRFTGETEGDEGISPCNWVKKAFSPFPLESSLVSQRSPFPKIAVVEPSRLVGVSRSEGVAFPLETSNRNSEDWPLFKDSLSSPKKLCVSGKAQSPNPEPPSLPLEGFQVEGLTPEKMVKVQSVLESLRIRLVRENGKGAEEENQSNSFADKVYFRRKRKMLLETEERIRFGCWLCWVVFGNKEGNLGPEVCEQCLERQEMEWAALPACGASGGIVILWDSSKFECTEKVLGSFSVTVKFNSGEEGSCWLTSVYGPINPLWRKDFWLELQDLYGLTFPRWCVGGDFNVIRRISEKLGETRLTFNMRCFDEFIRESGLLDPPPRNAAFTWSNMQADPICKRLDRFLFSSEWDTFFSQSFQEALPRWTSDHNPICLETNPLKWGPTPFRFENMWLLHPEFKEKFRVWWLECTGEGWEGHKFMRKLKFVKSKLKEWNIMTFGDLKERKKLILTDLSRIDLIEQEGNLNSDLVLERTLKRRELEDVLLKEEVQWRQKSRVKWIKEGDCNSKFFHRVATGRRSRKFIKSLISERGETLNNIEDISEEIVNFFGNLYSKPVGESWRVEGIDWVPISDESGVWLDRPFTEEEFIKSVGCDKRRSYEGVSRVPHQWDYRPISLVTSLYKIIAKVLSGRLRKVLHETISDSQGAFVEGRHILDAVLIANEVVDEKRRSGEEGIVFKIDFEKAYDHVDWGFLDHVLQRKGFSQKWRSWIRGCLSSASFAILVNGNAKGWVKASRGLRQGDPLSPFLFTLVADVLSRMLFRAEETGLTEGFSVGRDRTRVSLLQFADDTIFFSKASMEHLQNLKIILLVFGQVSGLKINLEKSTISGLPLGGNLKTIGFWDPVVERISRRLDGWKKAYLSLGGRITLIQSCLSHIPSYFLSLFKIPASIASKIEKMQRNFVWSGTGEGKKDHLVIGSIYGTHPNGWDANMVVRWSHRCPWKAIAQVFQEFSPFVRLVFLWSSKVPSKVKALAWIVAHGKVNTNDKLQLRRPYKSLCPQWCILCKGNGESIDLLFLHCPVTIGLWNKLFKLAGLDWVPPRSFEDMLVIAFKGLGNSLRGKTLWQVACLTLVWIVWQERNKRIFEDKGRSEETLWDLILFYSTLWASCSAAFRGVPLNVLQLNWSENAFLNGELEKKVYIELPLGFERIHVDEKVCKFKRYLHGLEQFPRAWFDKFTKAIRNYGCIQSQANHTMILKQIVGGKIAILIMYVDDVILIVNNLEELPRPIKVLAKEFEIKDLGPLEYFLGMKIARSKDCICVSQREYTIDLLKKLVF</sequence>
<feature type="domain" description="Reverse transcriptase" evidence="2">
    <location>
        <begin position="1371"/>
        <end position="1630"/>
    </location>
</feature>
<accession>A0A438FRA1</accession>
<dbReference type="Proteomes" id="UP000288805">
    <property type="component" value="Unassembled WGS sequence"/>
</dbReference>